<sequence length="100" mass="10199">MKYSLVITAAFVLLATASPVPSPESISNGAMGSGRVPCDGKNKANCVPGGSTGSANPPSSGCNHNNKCRGGSKLRRMAADELVAEDNEPEDEGGMDIGYN</sequence>
<comment type="caution">
    <text evidence="6">The sequence shown here is derived from an EMBL/GenBank/DDBJ whole genome shotgun (WGS) entry which is preliminary data.</text>
</comment>
<dbReference type="EMBL" id="MWPZ01000006">
    <property type="protein sequence ID" value="TIC95468.1"/>
    <property type="molecule type" value="Genomic_DNA"/>
</dbReference>
<gene>
    <name evidence="6" type="ORF">CH35J_008238</name>
</gene>
<dbReference type="Pfam" id="PF05498">
    <property type="entry name" value="RALF"/>
    <property type="match status" value="1"/>
</dbReference>
<dbReference type="Proteomes" id="UP000305883">
    <property type="component" value="Unassembled WGS sequence"/>
</dbReference>
<feature type="signal peptide" evidence="5">
    <location>
        <begin position="1"/>
        <end position="17"/>
    </location>
</feature>
<dbReference type="InterPro" id="IPR008801">
    <property type="entry name" value="RALF"/>
</dbReference>
<organism evidence="6 7">
    <name type="scientific">Colletotrichum higginsianum</name>
    <dbReference type="NCBI Taxonomy" id="80884"/>
    <lineage>
        <taxon>Eukaryota</taxon>
        <taxon>Fungi</taxon>
        <taxon>Dikarya</taxon>
        <taxon>Ascomycota</taxon>
        <taxon>Pezizomycotina</taxon>
        <taxon>Sordariomycetes</taxon>
        <taxon>Hypocreomycetidae</taxon>
        <taxon>Glomerellales</taxon>
        <taxon>Glomerellaceae</taxon>
        <taxon>Colletotrichum</taxon>
        <taxon>Colletotrichum destructivum species complex</taxon>
    </lineage>
</organism>
<protein>
    <submittedName>
        <fullName evidence="6">Uncharacterized protein</fullName>
    </submittedName>
</protein>
<evidence type="ECO:0000256" key="2">
    <source>
        <dbReference type="ARBA" id="ARBA00022729"/>
    </source>
</evidence>
<accession>A0A4T0VSG6</accession>
<keyword evidence="3" id="KW-1015">Disulfide bond</keyword>
<dbReference type="AlphaFoldDB" id="A0A4T0VSG6"/>
<reference evidence="6 7" key="1">
    <citation type="journal article" date="2019" name="Genome Biol. Evol.">
        <title>Genomic Plasticity Mediated by Transposable Elements in the Plant Pathogenic Fungus Colletotrichum higginsianum.</title>
        <authorList>
            <person name="Tsushima A."/>
            <person name="Gan P."/>
            <person name="Kumakura N."/>
            <person name="Narusaka M."/>
            <person name="Takano Y."/>
            <person name="Narusaka Y."/>
            <person name="Shirasu K."/>
        </authorList>
    </citation>
    <scope>NUCLEOTIDE SEQUENCE [LARGE SCALE GENOMIC DNA]</scope>
    <source>
        <strain evidence="6 7">MAFF305635-RFP</strain>
    </source>
</reference>
<evidence type="ECO:0000256" key="4">
    <source>
        <dbReference type="SAM" id="MobiDB-lite"/>
    </source>
</evidence>
<feature type="compositionally biased region" description="Basic residues" evidence="4">
    <location>
        <begin position="66"/>
        <end position="76"/>
    </location>
</feature>
<evidence type="ECO:0000313" key="7">
    <source>
        <dbReference type="Proteomes" id="UP000305883"/>
    </source>
</evidence>
<feature type="compositionally biased region" description="Polar residues" evidence="4">
    <location>
        <begin position="53"/>
        <end position="65"/>
    </location>
</feature>
<feature type="compositionally biased region" description="Acidic residues" evidence="4">
    <location>
        <begin position="82"/>
        <end position="94"/>
    </location>
</feature>
<feature type="chain" id="PRO_5020600997" evidence="5">
    <location>
        <begin position="18"/>
        <end position="100"/>
    </location>
</feature>
<comment type="similarity">
    <text evidence="1">Belongs to the plant rapid alkalinization factor (RALF) family.</text>
</comment>
<evidence type="ECO:0000256" key="5">
    <source>
        <dbReference type="SAM" id="SignalP"/>
    </source>
</evidence>
<evidence type="ECO:0000256" key="3">
    <source>
        <dbReference type="ARBA" id="ARBA00023157"/>
    </source>
</evidence>
<keyword evidence="2 5" id="KW-0732">Signal</keyword>
<name>A0A4T0VSG6_9PEZI</name>
<evidence type="ECO:0000256" key="1">
    <source>
        <dbReference type="ARBA" id="ARBA00009178"/>
    </source>
</evidence>
<evidence type="ECO:0000313" key="6">
    <source>
        <dbReference type="EMBL" id="TIC95468.1"/>
    </source>
</evidence>
<proteinExistence type="inferred from homology"/>
<feature type="region of interest" description="Disordered" evidence="4">
    <location>
        <begin position="46"/>
        <end position="100"/>
    </location>
</feature>